<feature type="domain" description="C2H2-type" evidence="16">
    <location>
        <begin position="421"/>
        <end position="451"/>
    </location>
</feature>
<evidence type="ECO:0000256" key="9">
    <source>
        <dbReference type="ARBA" id="ARBA00023125"/>
    </source>
</evidence>
<feature type="domain" description="C2H2-type" evidence="16">
    <location>
        <begin position="215"/>
        <end position="244"/>
    </location>
</feature>
<dbReference type="InParanoid" id="A0A340YCW7"/>
<feature type="compositionally biased region" description="Basic and acidic residues" evidence="15">
    <location>
        <begin position="1"/>
        <end position="11"/>
    </location>
</feature>
<reference evidence="18" key="1">
    <citation type="submission" date="2025-08" db="UniProtKB">
        <authorList>
            <consortium name="RefSeq"/>
        </authorList>
    </citation>
    <scope>IDENTIFICATION</scope>
</reference>
<dbReference type="STRING" id="118797.A0A340YCW7"/>
<keyword evidence="7" id="KW-0694">RNA-binding</keyword>
<keyword evidence="3" id="KW-0479">Metal-binding</keyword>
<keyword evidence="4" id="KW-0677">Repeat</keyword>
<evidence type="ECO:0000256" key="5">
    <source>
        <dbReference type="ARBA" id="ARBA00022771"/>
    </source>
</evidence>
<keyword evidence="2" id="KW-0690">Ribosome biogenesis</keyword>
<evidence type="ECO:0000256" key="13">
    <source>
        <dbReference type="ARBA" id="ARBA00060179"/>
    </source>
</evidence>
<keyword evidence="8" id="KW-0805">Transcription regulation</keyword>
<dbReference type="FunFam" id="3.30.160.60:FF:001610">
    <property type="entry name" value="transcription factor IIIA"/>
    <property type="match status" value="1"/>
</dbReference>
<dbReference type="GeneID" id="103088447"/>
<feature type="domain" description="C2H2-type" evidence="16">
    <location>
        <begin position="245"/>
        <end position="274"/>
    </location>
</feature>
<dbReference type="FunFam" id="3.30.160.60:FF:001102">
    <property type="entry name" value="Transcription factor IIIA"/>
    <property type="match status" value="1"/>
</dbReference>
<name>A0A340YCW7_LIPVE</name>
<evidence type="ECO:0000256" key="6">
    <source>
        <dbReference type="ARBA" id="ARBA00022833"/>
    </source>
</evidence>
<dbReference type="GO" id="GO:0003677">
    <property type="term" value="F:DNA binding"/>
    <property type="evidence" value="ECO:0007669"/>
    <property type="project" value="UniProtKB-KW"/>
</dbReference>
<dbReference type="Gene3D" id="3.30.160.60">
    <property type="entry name" value="Classic Zinc Finger"/>
    <property type="match status" value="8"/>
</dbReference>
<feature type="domain" description="C2H2-type" evidence="16">
    <location>
        <begin position="452"/>
        <end position="481"/>
    </location>
</feature>
<evidence type="ECO:0000259" key="16">
    <source>
        <dbReference type="PROSITE" id="PS50157"/>
    </source>
</evidence>
<dbReference type="CTD" id="2971"/>
<feature type="domain" description="C2H2-type" evidence="16">
    <location>
        <begin position="307"/>
        <end position="336"/>
    </location>
</feature>
<keyword evidence="11" id="KW-0539">Nucleus</keyword>
<dbReference type="OrthoDB" id="2687452at2759"/>
<evidence type="ECO:0000256" key="7">
    <source>
        <dbReference type="ARBA" id="ARBA00022884"/>
    </source>
</evidence>
<organism evidence="17 18">
    <name type="scientific">Lipotes vexillifer</name>
    <name type="common">Yangtze river dolphin</name>
    <dbReference type="NCBI Taxonomy" id="118797"/>
    <lineage>
        <taxon>Eukaryota</taxon>
        <taxon>Metazoa</taxon>
        <taxon>Chordata</taxon>
        <taxon>Craniata</taxon>
        <taxon>Vertebrata</taxon>
        <taxon>Euteleostomi</taxon>
        <taxon>Mammalia</taxon>
        <taxon>Eutheria</taxon>
        <taxon>Laurasiatheria</taxon>
        <taxon>Artiodactyla</taxon>
        <taxon>Whippomorpha</taxon>
        <taxon>Cetacea</taxon>
        <taxon>Odontoceti</taxon>
        <taxon>Lipotidae</taxon>
        <taxon>Lipotes</taxon>
    </lineage>
</organism>
<dbReference type="FunFam" id="3.30.160.60:FF:000125">
    <property type="entry name" value="Putative zinc finger protein 143"/>
    <property type="match status" value="1"/>
</dbReference>
<dbReference type="RefSeq" id="XP_007471526.1">
    <property type="nucleotide sequence ID" value="XM_007471464.1"/>
</dbReference>
<dbReference type="InterPro" id="IPR051061">
    <property type="entry name" value="Zinc_finger_trans_reg"/>
</dbReference>
<dbReference type="FunFam" id="3.30.160.60:FF:001572">
    <property type="entry name" value="General transcription factor IIIA"/>
    <property type="match status" value="1"/>
</dbReference>
<dbReference type="FunFam" id="3.30.160.60:FF:001347">
    <property type="entry name" value="Transcription factor IIIA"/>
    <property type="match status" value="1"/>
</dbReference>
<evidence type="ECO:0000256" key="8">
    <source>
        <dbReference type="ARBA" id="ARBA00023015"/>
    </source>
</evidence>
<feature type="domain" description="C2H2-type" evidence="16">
    <location>
        <begin position="337"/>
        <end position="363"/>
    </location>
</feature>
<keyword evidence="5 14" id="KW-0863">Zinc-finger</keyword>
<dbReference type="SMART" id="SM00355">
    <property type="entry name" value="ZnF_C2H2"/>
    <property type="match status" value="9"/>
</dbReference>
<keyword evidence="9" id="KW-0238">DNA-binding</keyword>
<dbReference type="InterPro" id="IPR036236">
    <property type="entry name" value="Znf_C2H2_sf"/>
</dbReference>
<evidence type="ECO:0000313" key="17">
    <source>
        <dbReference type="Proteomes" id="UP000265300"/>
    </source>
</evidence>
<comment type="function">
    <text evidence="13">Involved in ribosomal large subunit biogenesis. Binds the approximately 50 base pairs internal control region (ICR) of 5S ribosomal RNA genes. It is required for their RNA polymerase III-dependent transcription and may also maintain the transcription of other genes. Also binds the transcribed 5S RNA's.</text>
</comment>
<protein>
    <recommendedName>
        <fullName evidence="12">Transcription factor IIIA</fullName>
    </recommendedName>
</protein>
<evidence type="ECO:0000256" key="12">
    <source>
        <dbReference type="ARBA" id="ARBA00040434"/>
    </source>
</evidence>
<sequence>MTSPGEAREPEFAGPEEATSQLQTGRPPAWGQRSPAWGAAQRGQRAGSGLLRGPGPFTAPADSGQLSGGRARPGRLTAQLISLEKVSGGRFHRREQHSSGELHAAVGGEVQVFVKGGRGGGRRGASQSMRKSGPAWGFSEHARLRRRSSPAPPGPRYRNLGSRHVAQHVAECLTPGTLEPPASVAEAVSSLTIADAFVAAGESLAPPPPPPPQRFICSFPDCSANYNKAWKLDAHLCKHTGERPFVCDHDGCSKAFVRDWHLSRHALVHTGEKPFVCTASGCDQKFNTKSNLKRHFERKHENQHKQYVCSFEGCKKTFKKHQQLKIHQCQHTNEPPFKCTHEGCGKHFASPSRLKRHGKVHEGYMCQKECSFVAKTWTELLKHVREAHKEDITCDVCQKTFKRKDFLKQHMRIHAPERNVCRCPREGCGRTYTTVFNLQSHILSFHEEQRPFVCEHAGCGKTFAMKQSLSRHAVVHDPDKKKMKLKVRPSHEKRSLASRLSGYIPPKRTQDQGVSLPRNGETALPSELH</sequence>
<evidence type="ECO:0000256" key="14">
    <source>
        <dbReference type="PROSITE-ProRule" id="PRU00042"/>
    </source>
</evidence>
<evidence type="ECO:0000313" key="18">
    <source>
        <dbReference type="RefSeq" id="XP_007471526.1"/>
    </source>
</evidence>
<dbReference type="Pfam" id="PF00096">
    <property type="entry name" value="zf-C2H2"/>
    <property type="match status" value="3"/>
</dbReference>
<dbReference type="InterPro" id="IPR013087">
    <property type="entry name" value="Znf_C2H2_type"/>
</dbReference>
<feature type="domain" description="C2H2-type" evidence="16">
    <location>
        <begin position="275"/>
        <end position="305"/>
    </location>
</feature>
<dbReference type="Pfam" id="PF22110">
    <property type="entry name" value="TFIIIA_zf-C2H2"/>
    <property type="match status" value="1"/>
</dbReference>
<dbReference type="SUPFAM" id="SSF57667">
    <property type="entry name" value="beta-beta-alpha zinc fingers"/>
    <property type="match status" value="6"/>
</dbReference>
<dbReference type="Proteomes" id="UP000265300">
    <property type="component" value="Unplaced"/>
</dbReference>
<dbReference type="FunFam" id="3.30.160.60:FF:000065">
    <property type="entry name" value="B-cell CLL/lymphoma 6, member B"/>
    <property type="match status" value="1"/>
</dbReference>
<dbReference type="GO" id="GO:0042254">
    <property type="term" value="P:ribosome biogenesis"/>
    <property type="evidence" value="ECO:0007669"/>
    <property type="project" value="UniProtKB-KW"/>
</dbReference>
<feature type="region of interest" description="Disordered" evidence="15">
    <location>
        <begin position="475"/>
        <end position="529"/>
    </location>
</feature>
<dbReference type="InterPro" id="IPR054599">
    <property type="entry name" value="TFIIIA_Zfn-C2H2"/>
</dbReference>
<evidence type="ECO:0000256" key="10">
    <source>
        <dbReference type="ARBA" id="ARBA00023163"/>
    </source>
</evidence>
<keyword evidence="10" id="KW-0804">Transcription</keyword>
<dbReference type="GO" id="GO:0003723">
    <property type="term" value="F:RNA binding"/>
    <property type="evidence" value="ECO:0007669"/>
    <property type="project" value="UniProtKB-KW"/>
</dbReference>
<evidence type="ECO:0000256" key="15">
    <source>
        <dbReference type="SAM" id="MobiDB-lite"/>
    </source>
</evidence>
<keyword evidence="17" id="KW-1185">Reference proteome</keyword>
<comment type="subcellular location">
    <subcellularLocation>
        <location evidence="1">Nucleus</location>
    </subcellularLocation>
</comment>
<dbReference type="KEGG" id="lve:103088447"/>
<dbReference type="GO" id="GO:0008270">
    <property type="term" value="F:zinc ion binding"/>
    <property type="evidence" value="ECO:0007669"/>
    <property type="project" value="UniProtKB-KW"/>
</dbReference>
<keyword evidence="6" id="KW-0862">Zinc</keyword>
<proteinExistence type="predicted"/>
<evidence type="ECO:0000256" key="2">
    <source>
        <dbReference type="ARBA" id="ARBA00022517"/>
    </source>
</evidence>
<dbReference type="FunCoup" id="A0A340YCW7">
    <property type="interactions" value="863"/>
</dbReference>
<dbReference type="GO" id="GO:0005634">
    <property type="term" value="C:nucleus"/>
    <property type="evidence" value="ECO:0007669"/>
    <property type="project" value="UniProtKB-SubCell"/>
</dbReference>
<evidence type="ECO:0000256" key="4">
    <source>
        <dbReference type="ARBA" id="ARBA00022737"/>
    </source>
</evidence>
<feature type="region of interest" description="Disordered" evidence="15">
    <location>
        <begin position="1"/>
        <end position="73"/>
    </location>
</feature>
<evidence type="ECO:0000256" key="1">
    <source>
        <dbReference type="ARBA" id="ARBA00004123"/>
    </source>
</evidence>
<accession>A0A340YCW7</accession>
<dbReference type="PANTHER" id="PTHR46179:SF1">
    <property type="entry name" value="TRANSCRIPTION FACTOR IIIA"/>
    <property type="match status" value="1"/>
</dbReference>
<dbReference type="PROSITE" id="PS00028">
    <property type="entry name" value="ZINC_FINGER_C2H2_1"/>
    <property type="match status" value="8"/>
</dbReference>
<dbReference type="PANTHER" id="PTHR46179">
    <property type="entry name" value="ZINC FINGER PROTEIN"/>
    <property type="match status" value="1"/>
</dbReference>
<feature type="region of interest" description="Disordered" evidence="15">
    <location>
        <begin position="117"/>
        <end position="160"/>
    </location>
</feature>
<gene>
    <name evidence="18" type="primary">GTF3A</name>
</gene>
<evidence type="ECO:0000256" key="3">
    <source>
        <dbReference type="ARBA" id="ARBA00022723"/>
    </source>
</evidence>
<dbReference type="FunFam" id="3.30.160.60:FF:001810">
    <property type="entry name" value="General transcription factor IIIA"/>
    <property type="match status" value="1"/>
</dbReference>
<dbReference type="FunFam" id="3.30.160.60:FF:001998">
    <property type="entry name" value="Transcription factor IIIA"/>
    <property type="match status" value="1"/>
</dbReference>
<dbReference type="PROSITE" id="PS50157">
    <property type="entry name" value="ZINC_FINGER_C2H2_2"/>
    <property type="match status" value="8"/>
</dbReference>
<feature type="domain" description="C2H2-type" evidence="16">
    <location>
        <begin position="392"/>
        <end position="419"/>
    </location>
</feature>
<feature type="compositionally biased region" description="Low complexity" evidence="15">
    <location>
        <begin position="38"/>
        <end position="47"/>
    </location>
</feature>
<evidence type="ECO:0000256" key="11">
    <source>
        <dbReference type="ARBA" id="ARBA00023242"/>
    </source>
</evidence>
<dbReference type="AlphaFoldDB" id="A0A340YCW7"/>